<evidence type="ECO:0000313" key="3">
    <source>
        <dbReference type="Proteomes" id="UP000277928"/>
    </source>
</evidence>
<evidence type="ECO:0000313" key="2">
    <source>
        <dbReference type="EMBL" id="VDK81248.1"/>
    </source>
</evidence>
<dbReference type="Proteomes" id="UP000277928">
    <property type="component" value="Unassembled WGS sequence"/>
</dbReference>
<dbReference type="OrthoDB" id="5788549at2759"/>
<gene>
    <name evidence="2" type="ORF">NLS_LOCUS5235</name>
</gene>
<accession>A0A3P6UPW7</accession>
<name>A0A3P6UPW7_LITSI</name>
<evidence type="ECO:0000256" key="1">
    <source>
        <dbReference type="SAM" id="MobiDB-lite"/>
    </source>
</evidence>
<organism evidence="2 3">
    <name type="scientific">Litomosoides sigmodontis</name>
    <name type="common">Filarial nematode worm</name>
    <dbReference type="NCBI Taxonomy" id="42156"/>
    <lineage>
        <taxon>Eukaryota</taxon>
        <taxon>Metazoa</taxon>
        <taxon>Ecdysozoa</taxon>
        <taxon>Nematoda</taxon>
        <taxon>Chromadorea</taxon>
        <taxon>Rhabditida</taxon>
        <taxon>Spirurina</taxon>
        <taxon>Spiruromorpha</taxon>
        <taxon>Filarioidea</taxon>
        <taxon>Onchocercidae</taxon>
        <taxon>Litomosoides</taxon>
    </lineage>
</organism>
<dbReference type="AlphaFoldDB" id="A0A3P6UPW7"/>
<reference evidence="2 3" key="1">
    <citation type="submission" date="2018-08" db="EMBL/GenBank/DDBJ databases">
        <authorList>
            <person name="Laetsch R D."/>
            <person name="Stevens L."/>
            <person name="Kumar S."/>
            <person name="Blaxter L. M."/>
        </authorList>
    </citation>
    <scope>NUCLEOTIDE SEQUENCE [LARGE SCALE GENOMIC DNA]</scope>
</reference>
<proteinExistence type="predicted"/>
<keyword evidence="3" id="KW-1185">Reference proteome</keyword>
<feature type="region of interest" description="Disordered" evidence="1">
    <location>
        <begin position="72"/>
        <end position="92"/>
    </location>
</feature>
<sequence>MDQAGPSRIRQKKETKKPLVITVPRGLLRRSLQEIIPNERLRVCFVVNGSEIKLLTPSDMQQFDLSRAQHLPPAPSRHTGFRNLRSPSPPARQTYDFPMVIV</sequence>
<protein>
    <submittedName>
        <fullName evidence="2">Uncharacterized protein</fullName>
    </submittedName>
</protein>
<dbReference type="EMBL" id="UYRX01000380">
    <property type="protein sequence ID" value="VDK81248.1"/>
    <property type="molecule type" value="Genomic_DNA"/>
</dbReference>